<dbReference type="GO" id="GO:0016787">
    <property type="term" value="F:hydrolase activity"/>
    <property type="evidence" value="ECO:0007669"/>
    <property type="project" value="InterPro"/>
</dbReference>
<dbReference type="Pfam" id="PF21953">
    <property type="entry name" value="NadN_nucleosid_C"/>
    <property type="match status" value="1"/>
</dbReference>
<organism evidence="3 4">
    <name type="scientific">Puccinia sorghi</name>
    <dbReference type="NCBI Taxonomy" id="27349"/>
    <lineage>
        <taxon>Eukaryota</taxon>
        <taxon>Fungi</taxon>
        <taxon>Dikarya</taxon>
        <taxon>Basidiomycota</taxon>
        <taxon>Pucciniomycotina</taxon>
        <taxon>Pucciniomycetes</taxon>
        <taxon>Pucciniales</taxon>
        <taxon>Pucciniaceae</taxon>
        <taxon>Puccinia</taxon>
    </lineage>
</organism>
<dbReference type="GO" id="GO:0005829">
    <property type="term" value="C:cytosol"/>
    <property type="evidence" value="ECO:0007669"/>
    <property type="project" value="TreeGrafter"/>
</dbReference>
<dbReference type="AlphaFoldDB" id="A0A0L6V594"/>
<dbReference type="InterPro" id="IPR053828">
    <property type="entry name" value="Nucleosidase_C"/>
</dbReference>
<dbReference type="EMBL" id="LAVV01007502">
    <property type="protein sequence ID" value="KNZ55722.1"/>
    <property type="molecule type" value="Genomic_DNA"/>
</dbReference>
<sequence length="738" mass="82479">MGKPSAHPSRAAKTIFIPVISLLWSACLVLACNGGLHKRSQPSATQPRGVPARQLEWGDLNILHTTDTHVLIANPPKPCILPVFQGWLLGHLKSEQPEPNYSGDLVRHLPFTSSLIADTNKKAHPLHVLISLLWLFCTLDPDIIISITYHQKGDFHSFVLRMKKRASQKGVDLLVVDSGDLHDGNGLSDAEPFVHPGTPRGTTSSKIFTRVPYDILAIGNDSHFFSLQIHLPGFPLIAPFFFDIVGNHELYDIEIAQNMHDNFAPYWKGSYLSSNVNITTSGTSVPIGSRYRKFKTEHGRKVTAFGIIFHFTGNANGTIVQPPAKMALEPWFKEAIRDKPDVFLLAGHMGVHDSDWKVVLDSIRAIHPEVPVVILGGHVSLPEPICCLYHVRDCKQWDDRSMSMASGRYMETVGWMSKLTHSCSCLSGLKDPGGKLKFSRRYLDSNRVTYGFHAGDDFDTVEGVQTTQELNRAAQEFRIHHRLGVAPHSFYGYRVPSTSEQSLSYLFTGPDGVLETVIKNPKRRNPMLGIIHTTAMRADLYAGNFTSNDQFIVMPFNNSFQYVPDVPRVTAENVMEILNAGGPVRSVPQLKQRGQDVGTTPRGLDFHLGHDVSAHYLDWIRLQSEEHDHHHQTVLAGEAETDLPTYGYVTQDMCPGYGDDVLHTPLPVVDQSEYVATTITNHSADSIDVVFDRVFTSFFSIFVKLLNNNRPSTPPVPVRYQVIGARTTRWRMFENTAR</sequence>
<evidence type="ECO:0000313" key="3">
    <source>
        <dbReference type="EMBL" id="KNZ55722.1"/>
    </source>
</evidence>
<evidence type="ECO:0000259" key="2">
    <source>
        <dbReference type="Pfam" id="PF21953"/>
    </source>
</evidence>
<proteinExistence type="predicted"/>
<keyword evidence="1" id="KW-0732">Signal</keyword>
<keyword evidence="4" id="KW-1185">Reference proteome</keyword>
<dbReference type="Gene3D" id="3.90.780.10">
    <property type="entry name" value="5'-Nucleotidase, C-terminal domain"/>
    <property type="match status" value="1"/>
</dbReference>
<name>A0A0L6V594_9BASI</name>
<dbReference type="PANTHER" id="PTHR11575">
    <property type="entry name" value="5'-NUCLEOTIDASE-RELATED"/>
    <property type="match status" value="1"/>
</dbReference>
<feature type="chain" id="PRO_5005568208" description="Putative 5'-nucleotidase C-terminal domain-containing protein" evidence="1">
    <location>
        <begin position="32"/>
        <end position="738"/>
    </location>
</feature>
<reference evidence="3 4" key="1">
    <citation type="submission" date="2015-08" db="EMBL/GenBank/DDBJ databases">
        <title>Next Generation Sequencing and Analysis of the Genome of Puccinia sorghi L Schw, the Causal Agent of Maize Common Rust.</title>
        <authorList>
            <person name="Rochi L."/>
            <person name="Burguener G."/>
            <person name="Darino M."/>
            <person name="Turjanski A."/>
            <person name="Kreff E."/>
            <person name="Dieguez M.J."/>
            <person name="Sacco F."/>
        </authorList>
    </citation>
    <scope>NUCLEOTIDE SEQUENCE [LARGE SCALE GENOMIC DNA]</scope>
    <source>
        <strain evidence="3 4">RO10H11247</strain>
    </source>
</reference>
<evidence type="ECO:0000313" key="4">
    <source>
        <dbReference type="Proteomes" id="UP000037035"/>
    </source>
</evidence>
<comment type="caution">
    <text evidence="3">The sequence shown here is derived from an EMBL/GenBank/DDBJ whole genome shotgun (WGS) entry which is preliminary data.</text>
</comment>
<feature type="signal peptide" evidence="1">
    <location>
        <begin position="1"/>
        <end position="31"/>
    </location>
</feature>
<dbReference type="VEuPathDB" id="FungiDB:VP01_25g4"/>
<feature type="domain" description="Putative 5'-nucleotidase C-terminal" evidence="2">
    <location>
        <begin position="490"/>
        <end position="693"/>
    </location>
</feature>
<dbReference type="STRING" id="27349.A0A0L6V594"/>
<evidence type="ECO:0000256" key="1">
    <source>
        <dbReference type="SAM" id="SignalP"/>
    </source>
</evidence>
<dbReference type="OrthoDB" id="7722975at2759"/>
<dbReference type="GO" id="GO:0009166">
    <property type="term" value="P:nucleotide catabolic process"/>
    <property type="evidence" value="ECO:0007669"/>
    <property type="project" value="InterPro"/>
</dbReference>
<dbReference type="InterPro" id="IPR006179">
    <property type="entry name" value="5_nucleotidase/apyrase"/>
</dbReference>
<accession>A0A0L6V594</accession>
<gene>
    <name evidence="3" type="ORF">VP01_25g4</name>
</gene>
<dbReference type="InterPro" id="IPR029052">
    <property type="entry name" value="Metallo-depent_PP-like"/>
</dbReference>
<dbReference type="InterPro" id="IPR036907">
    <property type="entry name" value="5'-Nucleotdase_C_sf"/>
</dbReference>
<dbReference type="PANTHER" id="PTHR11575:SF22">
    <property type="entry name" value="ADL392WP"/>
    <property type="match status" value="1"/>
</dbReference>
<dbReference type="PROSITE" id="PS51257">
    <property type="entry name" value="PROKAR_LIPOPROTEIN"/>
    <property type="match status" value="1"/>
</dbReference>
<dbReference type="SUPFAM" id="SSF55816">
    <property type="entry name" value="5'-nucleotidase (syn. UDP-sugar hydrolase), C-terminal domain"/>
    <property type="match status" value="1"/>
</dbReference>
<dbReference type="SUPFAM" id="SSF56300">
    <property type="entry name" value="Metallo-dependent phosphatases"/>
    <property type="match status" value="2"/>
</dbReference>
<dbReference type="Proteomes" id="UP000037035">
    <property type="component" value="Unassembled WGS sequence"/>
</dbReference>
<dbReference type="Gene3D" id="3.60.21.10">
    <property type="match status" value="1"/>
</dbReference>
<protein>
    <recommendedName>
        <fullName evidence="2">Putative 5'-nucleotidase C-terminal domain-containing protein</fullName>
    </recommendedName>
</protein>